<dbReference type="PANTHER" id="PTHR30518:SF2">
    <property type="entry name" value="ENDOLYTIC MUREIN TRANSGLYCOSYLASE"/>
    <property type="match status" value="1"/>
</dbReference>
<evidence type="ECO:0000256" key="4">
    <source>
        <dbReference type="ARBA" id="ARBA00023136"/>
    </source>
</evidence>
<keyword evidence="1 7" id="KW-1003">Cell membrane</keyword>
<dbReference type="Gene3D" id="3.30.160.60">
    <property type="entry name" value="Classic Zinc Finger"/>
    <property type="match status" value="1"/>
</dbReference>
<dbReference type="HAMAP" id="MF_02065">
    <property type="entry name" value="MltG"/>
    <property type="match status" value="1"/>
</dbReference>
<keyword evidence="9" id="KW-1185">Reference proteome</keyword>
<keyword evidence="5 7" id="KW-0456">Lyase</keyword>
<keyword evidence="2 7" id="KW-0812">Transmembrane</keyword>
<comment type="function">
    <text evidence="7">Functions as a peptidoglycan terminase that cleaves nascent peptidoglycan strands endolytically to terminate their elongation.</text>
</comment>
<dbReference type="InterPro" id="IPR003770">
    <property type="entry name" value="MLTG-like"/>
</dbReference>
<feature type="transmembrane region" description="Helical" evidence="7">
    <location>
        <begin position="14"/>
        <end position="35"/>
    </location>
</feature>
<dbReference type="Gene3D" id="3.30.1490.480">
    <property type="entry name" value="Endolytic murein transglycosylase"/>
    <property type="match status" value="1"/>
</dbReference>
<dbReference type="Proteomes" id="UP001216139">
    <property type="component" value="Chromosome"/>
</dbReference>
<dbReference type="EC" id="4.2.2.29" evidence="7"/>
<gene>
    <name evidence="7 8" type="primary">mltG</name>
    <name evidence="8" type="ORF">PQO05_16400</name>
</gene>
<keyword evidence="4 7" id="KW-0472">Membrane</keyword>
<sequence length="350" mass="39989">MSEKPSNGGTFKKFIIALVIIIVIALAGTGIFYYLRFFGPNVSDKQEYLYIHTGATYEQVYDSIRTKQIVNDTTSFDWAAHNMNYTTRVKPGRYRLHSGMSNRKFINMLASGNQEPVTVAFHNLRLKTQFAGFISKKIEPDSLSIISLLDSASYVQKFGFTTDDVYTMFLPNSYQMYWNTSPEKFFNRMYANYQKFWTPERKQQAAAINLSPIQVSILASIVDAEALHDEEMPRIAGLYLNRLNKGMKLQSDPTVIFAMNDFTIKRVLNKYLVNPSPYNTYAHTGLPPGPVMMPSVNAVKAVLNHETNAYLYMCAKEDFSGYHSFATNEADHKINARRFQQALDARNIKR</sequence>
<evidence type="ECO:0000256" key="6">
    <source>
        <dbReference type="ARBA" id="ARBA00023316"/>
    </source>
</evidence>
<keyword evidence="3 7" id="KW-1133">Transmembrane helix</keyword>
<feature type="site" description="Important for catalytic activity" evidence="7">
    <location>
        <position position="225"/>
    </location>
</feature>
<comment type="catalytic activity">
    <reaction evidence="7">
        <text>a peptidoglycan chain = a peptidoglycan chain with N-acetyl-1,6-anhydromuramyl-[peptide] at the reducing end + a peptidoglycan chain with N-acetylglucosamine at the non-reducing end.</text>
        <dbReference type="EC" id="4.2.2.29"/>
    </reaction>
</comment>
<comment type="similarity">
    <text evidence="7">Belongs to the transglycosylase MltG family.</text>
</comment>
<evidence type="ECO:0000256" key="5">
    <source>
        <dbReference type="ARBA" id="ARBA00023239"/>
    </source>
</evidence>
<proteinExistence type="inferred from homology"/>
<comment type="subcellular location">
    <subcellularLocation>
        <location evidence="7">Cell membrane</location>
        <topology evidence="7">Single-pass membrane protein</topology>
    </subcellularLocation>
</comment>
<evidence type="ECO:0000313" key="9">
    <source>
        <dbReference type="Proteomes" id="UP001216139"/>
    </source>
</evidence>
<evidence type="ECO:0000256" key="3">
    <source>
        <dbReference type="ARBA" id="ARBA00022989"/>
    </source>
</evidence>
<dbReference type="NCBIfam" id="TIGR00247">
    <property type="entry name" value="endolytic transglycosylase MltG"/>
    <property type="match status" value="1"/>
</dbReference>
<evidence type="ECO:0000256" key="1">
    <source>
        <dbReference type="ARBA" id="ARBA00022475"/>
    </source>
</evidence>
<keyword evidence="6 7" id="KW-0961">Cell wall biogenesis/degradation</keyword>
<evidence type="ECO:0000256" key="2">
    <source>
        <dbReference type="ARBA" id="ARBA00022692"/>
    </source>
</evidence>
<dbReference type="PANTHER" id="PTHR30518">
    <property type="entry name" value="ENDOLYTIC MUREIN TRANSGLYCOSYLASE"/>
    <property type="match status" value="1"/>
</dbReference>
<accession>A0ABY7T243</accession>
<reference evidence="8 9" key="1">
    <citation type="submission" date="2023-02" db="EMBL/GenBank/DDBJ databases">
        <title>Genome sequence of Mucilaginibacter jinjuensis strain KACC 16571.</title>
        <authorList>
            <person name="Kim S."/>
            <person name="Heo J."/>
            <person name="Kwon S.-W."/>
        </authorList>
    </citation>
    <scope>NUCLEOTIDE SEQUENCE [LARGE SCALE GENOMIC DNA]</scope>
    <source>
        <strain evidence="8 9">KACC 16571</strain>
    </source>
</reference>
<name>A0ABY7T243_9SPHI</name>
<organism evidence="8 9">
    <name type="scientific">Mucilaginibacter jinjuensis</name>
    <dbReference type="NCBI Taxonomy" id="1176721"/>
    <lineage>
        <taxon>Bacteria</taxon>
        <taxon>Pseudomonadati</taxon>
        <taxon>Bacteroidota</taxon>
        <taxon>Sphingobacteriia</taxon>
        <taxon>Sphingobacteriales</taxon>
        <taxon>Sphingobacteriaceae</taxon>
        <taxon>Mucilaginibacter</taxon>
    </lineage>
</organism>
<dbReference type="RefSeq" id="WP_273628463.1">
    <property type="nucleotide sequence ID" value="NZ_CP117167.1"/>
</dbReference>
<evidence type="ECO:0000313" key="8">
    <source>
        <dbReference type="EMBL" id="WCT10318.1"/>
    </source>
</evidence>
<dbReference type="EMBL" id="CP117167">
    <property type="protein sequence ID" value="WCT10318.1"/>
    <property type="molecule type" value="Genomic_DNA"/>
</dbReference>
<evidence type="ECO:0000256" key="7">
    <source>
        <dbReference type="HAMAP-Rule" id="MF_02065"/>
    </source>
</evidence>
<protein>
    <recommendedName>
        <fullName evidence="7">Endolytic murein transglycosylase</fullName>
        <ecNumber evidence="7">4.2.2.29</ecNumber>
    </recommendedName>
    <alternativeName>
        <fullName evidence="7">Peptidoglycan lytic transglycosylase</fullName>
    </alternativeName>
    <alternativeName>
        <fullName evidence="7">Peptidoglycan polymerization terminase</fullName>
    </alternativeName>
</protein>
<dbReference type="Pfam" id="PF02618">
    <property type="entry name" value="YceG"/>
    <property type="match status" value="1"/>
</dbReference>